<dbReference type="InterPro" id="IPR014748">
    <property type="entry name" value="Enoyl-CoA_hydra_C"/>
</dbReference>
<dbReference type="Pfam" id="PF00378">
    <property type="entry name" value="ECH_1"/>
    <property type="match status" value="1"/>
</dbReference>
<name>A0ABW6RRD1_9NOCA</name>
<dbReference type="PANTHER" id="PTHR43459:SF1">
    <property type="entry name" value="EG:BACN32G11.4 PROTEIN"/>
    <property type="match status" value="1"/>
</dbReference>
<dbReference type="EMBL" id="JBIAQY010000001">
    <property type="protein sequence ID" value="MFF3566561.1"/>
    <property type="molecule type" value="Genomic_DNA"/>
</dbReference>
<dbReference type="Proteomes" id="UP001601992">
    <property type="component" value="Unassembled WGS sequence"/>
</dbReference>
<evidence type="ECO:0000313" key="3">
    <source>
        <dbReference type="Proteomes" id="UP001601992"/>
    </source>
</evidence>
<dbReference type="CDD" id="cd06558">
    <property type="entry name" value="crotonase-like"/>
    <property type="match status" value="1"/>
</dbReference>
<protein>
    <submittedName>
        <fullName evidence="2">Enoyl-CoA hydratase-related protein</fullName>
    </submittedName>
</protein>
<accession>A0ABW6RRD1</accession>
<organism evidence="2 3">
    <name type="scientific">Nocardia jiangxiensis</name>
    <dbReference type="NCBI Taxonomy" id="282685"/>
    <lineage>
        <taxon>Bacteria</taxon>
        <taxon>Bacillati</taxon>
        <taxon>Actinomycetota</taxon>
        <taxon>Actinomycetes</taxon>
        <taxon>Mycobacteriales</taxon>
        <taxon>Nocardiaceae</taxon>
        <taxon>Nocardia</taxon>
    </lineage>
</organism>
<dbReference type="Gene3D" id="3.90.226.10">
    <property type="entry name" value="2-enoyl-CoA Hydratase, Chain A, domain 1"/>
    <property type="match status" value="1"/>
</dbReference>
<dbReference type="InterPro" id="IPR029045">
    <property type="entry name" value="ClpP/crotonase-like_dom_sf"/>
</dbReference>
<gene>
    <name evidence="2" type="ORF">ACFYXQ_02140</name>
</gene>
<sequence>MDSNELIVNSSESGILQLILNRPAQLNAWTPALEAAFFGTLDAAAADPDVRVVVVTGAGRGFCAGASFDMLGEAARSNDRTGRRELCELAEFPKPVIAAINGPAAGLGFVLALWCDIRIAAADAKLTTSFARLGLVAEHGAAWLLPRLVGRTHATDLLLSGRTLTGTQAESIGLVSRTVEAGQTLSAAMDYARELIRTGAPNSWATIKRQLVDAEQLSLRESYTQATELMIPALAAADHREGVAAWRDKRTPRFEAFATPSPRR</sequence>
<dbReference type="Gene3D" id="1.10.12.10">
    <property type="entry name" value="Lyase 2-enoyl-coa Hydratase, Chain A, domain 2"/>
    <property type="match status" value="1"/>
</dbReference>
<dbReference type="RefSeq" id="WP_040828765.1">
    <property type="nucleotide sequence ID" value="NZ_JBIAQY010000001.1"/>
</dbReference>
<dbReference type="PANTHER" id="PTHR43459">
    <property type="entry name" value="ENOYL-COA HYDRATASE"/>
    <property type="match status" value="1"/>
</dbReference>
<dbReference type="SUPFAM" id="SSF52096">
    <property type="entry name" value="ClpP/crotonase"/>
    <property type="match status" value="1"/>
</dbReference>
<dbReference type="InterPro" id="IPR001753">
    <property type="entry name" value="Enoyl-CoA_hydra/iso"/>
</dbReference>
<evidence type="ECO:0000313" key="2">
    <source>
        <dbReference type="EMBL" id="MFF3566561.1"/>
    </source>
</evidence>
<keyword evidence="3" id="KW-1185">Reference proteome</keyword>
<comment type="caution">
    <text evidence="2">The sequence shown here is derived from an EMBL/GenBank/DDBJ whole genome shotgun (WGS) entry which is preliminary data.</text>
</comment>
<proteinExistence type="inferred from homology"/>
<comment type="similarity">
    <text evidence="1">Belongs to the enoyl-CoA hydratase/isomerase family.</text>
</comment>
<evidence type="ECO:0000256" key="1">
    <source>
        <dbReference type="ARBA" id="ARBA00005254"/>
    </source>
</evidence>
<reference evidence="2 3" key="1">
    <citation type="submission" date="2024-10" db="EMBL/GenBank/DDBJ databases">
        <title>The Natural Products Discovery Center: Release of the First 8490 Sequenced Strains for Exploring Actinobacteria Biosynthetic Diversity.</title>
        <authorList>
            <person name="Kalkreuter E."/>
            <person name="Kautsar S.A."/>
            <person name="Yang D."/>
            <person name="Bader C.D."/>
            <person name="Teijaro C.N."/>
            <person name="Fluegel L."/>
            <person name="Davis C.M."/>
            <person name="Simpson J.R."/>
            <person name="Lauterbach L."/>
            <person name="Steele A.D."/>
            <person name="Gui C."/>
            <person name="Meng S."/>
            <person name="Li G."/>
            <person name="Viehrig K."/>
            <person name="Ye F."/>
            <person name="Su P."/>
            <person name="Kiefer A.F."/>
            <person name="Nichols A."/>
            <person name="Cepeda A.J."/>
            <person name="Yan W."/>
            <person name="Fan B."/>
            <person name="Jiang Y."/>
            <person name="Adhikari A."/>
            <person name="Zheng C.-J."/>
            <person name="Schuster L."/>
            <person name="Cowan T.M."/>
            <person name="Smanski M.J."/>
            <person name="Chevrette M.G."/>
            <person name="De Carvalho L.P.S."/>
            <person name="Shen B."/>
        </authorList>
    </citation>
    <scope>NUCLEOTIDE SEQUENCE [LARGE SCALE GENOMIC DNA]</scope>
    <source>
        <strain evidence="2 3">NPDC002593</strain>
    </source>
</reference>